<evidence type="ECO:0000256" key="1">
    <source>
        <dbReference type="SAM" id="MobiDB-lite"/>
    </source>
</evidence>
<feature type="region of interest" description="Disordered" evidence="1">
    <location>
        <begin position="38"/>
        <end position="78"/>
    </location>
</feature>
<dbReference type="EMBL" id="OY882879">
    <property type="protein sequence ID" value="CAK6450256.1"/>
    <property type="molecule type" value="Genomic_DNA"/>
</dbReference>
<name>A0ABP0AIB0_PIPNA</name>
<sequence length="78" mass="8790">MDASLREVSAKLEVLEANDEGKKKSKFKAFKNFFGKKKKKEPEGIQRRSSSLKPSSSNSSINDSSLNLVQEVQQPTFR</sequence>
<keyword evidence="3" id="KW-1185">Reference proteome</keyword>
<evidence type="ECO:0000313" key="2">
    <source>
        <dbReference type="EMBL" id="CAK6450256.1"/>
    </source>
</evidence>
<organism evidence="2 3">
    <name type="scientific">Pipistrellus nathusii</name>
    <name type="common">Nathusius' pipistrelle</name>
    <dbReference type="NCBI Taxonomy" id="59473"/>
    <lineage>
        <taxon>Eukaryota</taxon>
        <taxon>Metazoa</taxon>
        <taxon>Chordata</taxon>
        <taxon>Craniata</taxon>
        <taxon>Vertebrata</taxon>
        <taxon>Euteleostomi</taxon>
        <taxon>Mammalia</taxon>
        <taxon>Eutheria</taxon>
        <taxon>Laurasiatheria</taxon>
        <taxon>Chiroptera</taxon>
        <taxon>Yangochiroptera</taxon>
        <taxon>Vespertilionidae</taxon>
        <taxon>Pipistrellus</taxon>
    </lineage>
</organism>
<gene>
    <name evidence="2" type="ORF">MPIPNATIZW_LOCUS18562</name>
</gene>
<dbReference type="PANTHER" id="PTHR47743:SF2">
    <property type="entry name" value="ACROSOMAL PROTEIN KIAA1210"/>
    <property type="match status" value="1"/>
</dbReference>
<dbReference type="Proteomes" id="UP001314169">
    <property type="component" value="Chromosome X"/>
</dbReference>
<dbReference type="PANTHER" id="PTHR47743">
    <property type="entry name" value="KIAA1210 / KIAA1211 FAMILY MEMBER"/>
    <property type="match status" value="1"/>
</dbReference>
<dbReference type="InterPro" id="IPR026713">
    <property type="entry name" value="CRACD-like"/>
</dbReference>
<protein>
    <submittedName>
        <fullName evidence="2">Uncharacterized protein</fullName>
    </submittedName>
</protein>
<feature type="compositionally biased region" description="Low complexity" evidence="1">
    <location>
        <begin position="49"/>
        <end position="68"/>
    </location>
</feature>
<proteinExistence type="predicted"/>
<evidence type="ECO:0000313" key="3">
    <source>
        <dbReference type="Proteomes" id="UP001314169"/>
    </source>
</evidence>
<reference evidence="2" key="1">
    <citation type="submission" date="2023-12" db="EMBL/GenBank/DDBJ databases">
        <authorList>
            <person name="Brown T."/>
        </authorList>
    </citation>
    <scope>NUCLEOTIDE SEQUENCE</scope>
</reference>
<accession>A0ABP0AIB0</accession>